<protein>
    <submittedName>
        <fullName evidence="4">Acetyltransferase (GNAT) family protein</fullName>
    </submittedName>
    <submittedName>
        <fullName evidence="5">Putative enzyme</fullName>
        <ecNumber evidence="5">2.3.1.-</ecNumber>
    </submittedName>
</protein>
<dbReference type="InterPro" id="IPR017255">
    <property type="entry name" value="AcTrfase_GNAT_prd"/>
</dbReference>
<dbReference type="EC" id="2.3.1.-" evidence="5"/>
<evidence type="ECO:0000256" key="2">
    <source>
        <dbReference type="ARBA" id="ARBA00023315"/>
    </source>
</evidence>
<feature type="domain" description="N-acetyltransferase" evidence="3">
    <location>
        <begin position="2"/>
        <end position="144"/>
    </location>
</feature>
<reference evidence="4 6" key="1">
    <citation type="submission" date="2015-09" db="EMBL/GenBank/DDBJ databases">
        <title>A metagenomics-based metabolic model of nitrate-dependent anaerobic oxidation of methane by Methanoperedens-like archaea.</title>
        <authorList>
            <person name="Arshad A."/>
            <person name="Speth D.R."/>
            <person name="De Graaf R.M."/>
            <person name="Op Den Camp H.J."/>
            <person name="Jetten M.S."/>
            <person name="Welte C.U."/>
        </authorList>
    </citation>
    <scope>NUCLEOTIDE SEQUENCE [LARGE SCALE GENOMIC DNA]</scope>
</reference>
<dbReference type="RefSeq" id="WP_176505035.1">
    <property type="nucleotide sequence ID" value="NZ_FZMP01000056.1"/>
</dbReference>
<dbReference type="PIRSF" id="PIRSF037663">
    <property type="entry name" value="Acetyltransf_GNAT_prd"/>
    <property type="match status" value="1"/>
</dbReference>
<dbReference type="SUPFAM" id="SSF55729">
    <property type="entry name" value="Acyl-CoA N-acyltransferases (Nat)"/>
    <property type="match status" value="1"/>
</dbReference>
<gene>
    <name evidence="5" type="ORF">MNV_1490002</name>
    <name evidence="4" type="ORF">MPEBLZ_03655</name>
</gene>
<dbReference type="PANTHER" id="PTHR42919">
    <property type="entry name" value="N-ALPHA-ACETYLTRANSFERASE"/>
    <property type="match status" value="1"/>
</dbReference>
<keyword evidence="1 4" id="KW-0808">Transferase</keyword>
<organism evidence="4 6">
    <name type="scientific">Candidatus Methanoperedens nitratireducens</name>
    <dbReference type="NCBI Taxonomy" id="1392998"/>
    <lineage>
        <taxon>Archaea</taxon>
        <taxon>Methanobacteriati</taxon>
        <taxon>Methanobacteriota</taxon>
        <taxon>Stenosarchaea group</taxon>
        <taxon>Methanomicrobia</taxon>
        <taxon>Methanosarcinales</taxon>
        <taxon>ANME-2 cluster</taxon>
        <taxon>Candidatus Methanoperedentaceae</taxon>
        <taxon>Candidatus Methanoperedens</taxon>
    </lineage>
</organism>
<keyword evidence="2 5" id="KW-0012">Acyltransferase</keyword>
<accession>A0A284VL67</accession>
<dbReference type="NCBIfam" id="TIGR01575">
    <property type="entry name" value="rimI"/>
    <property type="match status" value="1"/>
</dbReference>
<dbReference type="Proteomes" id="UP000218615">
    <property type="component" value="Unassembled WGS sequence"/>
</dbReference>
<dbReference type="PANTHER" id="PTHR42919:SF8">
    <property type="entry name" value="N-ALPHA-ACETYLTRANSFERASE 50"/>
    <property type="match status" value="1"/>
</dbReference>
<dbReference type="PROSITE" id="PS51186">
    <property type="entry name" value="GNAT"/>
    <property type="match status" value="1"/>
</dbReference>
<accession>A0A0P8DW39</accession>
<evidence type="ECO:0000259" key="3">
    <source>
        <dbReference type="PROSITE" id="PS51186"/>
    </source>
</evidence>
<proteinExistence type="predicted"/>
<dbReference type="InterPro" id="IPR000182">
    <property type="entry name" value="GNAT_dom"/>
</dbReference>
<dbReference type="Pfam" id="PF00583">
    <property type="entry name" value="Acetyltransf_1"/>
    <property type="match status" value="1"/>
</dbReference>
<dbReference type="AlphaFoldDB" id="A0A0P8DW39"/>
<evidence type="ECO:0000313" key="5">
    <source>
        <dbReference type="EMBL" id="SNQ59963.1"/>
    </source>
</evidence>
<keyword evidence="7" id="KW-1185">Reference proteome</keyword>
<dbReference type="CDD" id="cd04301">
    <property type="entry name" value="NAT_SF"/>
    <property type="match status" value="1"/>
</dbReference>
<dbReference type="GO" id="GO:0008080">
    <property type="term" value="F:N-acetyltransferase activity"/>
    <property type="evidence" value="ECO:0007669"/>
    <property type="project" value="InterPro"/>
</dbReference>
<reference evidence="5" key="3">
    <citation type="submission" date="2017-06" db="EMBL/GenBank/DDBJ databases">
        <authorList>
            <person name="Kim H.J."/>
            <person name="Triplett B.A."/>
        </authorList>
    </citation>
    <scope>NUCLEOTIDE SEQUENCE [LARGE SCALE GENOMIC DNA]</scope>
    <source>
        <strain evidence="5">Mnv1</strain>
    </source>
</reference>
<evidence type="ECO:0000256" key="1">
    <source>
        <dbReference type="ARBA" id="ARBA00022679"/>
    </source>
</evidence>
<sequence>MIIIRKFQPSDFQWVIDIERKVFNEHDPYLYMQFYETYPDTFIVADINGFVIGYVAGFLAQVGVGRIFSLAVDPKYQNRSVGSNLLKEIINIFRKEGVTEIILEVRMDNIKAKRFYERLGFSQFGIAEKYYNDGQNARLMKLKL</sequence>
<dbReference type="EMBL" id="LKCM01000304">
    <property type="protein sequence ID" value="KPQ41782.1"/>
    <property type="molecule type" value="Genomic_DNA"/>
</dbReference>
<evidence type="ECO:0000313" key="4">
    <source>
        <dbReference type="EMBL" id="KPQ41782.1"/>
    </source>
</evidence>
<dbReference type="InterPro" id="IPR006464">
    <property type="entry name" value="AcTrfase_RimI/Ard1"/>
</dbReference>
<dbReference type="OrthoDB" id="43754at2157"/>
<name>A0A0P8DW39_9EURY</name>
<evidence type="ECO:0000313" key="6">
    <source>
        <dbReference type="Proteomes" id="UP000050360"/>
    </source>
</evidence>
<reference evidence="7" key="2">
    <citation type="submission" date="2017-06" db="EMBL/GenBank/DDBJ databases">
        <authorList>
            <person name="Cremers G."/>
        </authorList>
    </citation>
    <scope>NUCLEOTIDE SEQUENCE [LARGE SCALE GENOMIC DNA]</scope>
</reference>
<dbReference type="Proteomes" id="UP000050360">
    <property type="component" value="Unassembled WGS sequence"/>
</dbReference>
<dbReference type="InterPro" id="IPR051556">
    <property type="entry name" value="N-term/lysine_N-AcTrnsfr"/>
</dbReference>
<evidence type="ECO:0000313" key="7">
    <source>
        <dbReference type="Proteomes" id="UP000218615"/>
    </source>
</evidence>
<dbReference type="EMBL" id="FZMP01000056">
    <property type="protein sequence ID" value="SNQ59963.1"/>
    <property type="molecule type" value="Genomic_DNA"/>
</dbReference>
<dbReference type="InterPro" id="IPR016181">
    <property type="entry name" value="Acyl_CoA_acyltransferase"/>
</dbReference>
<dbReference type="Gene3D" id="3.40.630.30">
    <property type="match status" value="1"/>
</dbReference>